<dbReference type="InterPro" id="IPR003280">
    <property type="entry name" value="2pore_dom_K_chnl"/>
</dbReference>
<evidence type="ECO:0000256" key="1">
    <source>
        <dbReference type="ARBA" id="ARBA00004651"/>
    </source>
</evidence>
<keyword evidence="4 14" id="KW-0812">Transmembrane</keyword>
<evidence type="ECO:0000256" key="13">
    <source>
        <dbReference type="ARBA" id="ARBA00044691"/>
    </source>
</evidence>
<evidence type="ECO:0000256" key="12">
    <source>
        <dbReference type="ARBA" id="ARBA00044657"/>
    </source>
</evidence>
<keyword evidence="7 14" id="KW-0406">Ion transport</keyword>
<dbReference type="Gene3D" id="1.10.287.70">
    <property type="match status" value="1"/>
</dbReference>
<evidence type="ECO:0000313" key="17">
    <source>
        <dbReference type="Ensembl" id="ENSSMAP00000031887.2"/>
    </source>
</evidence>
<comment type="subcellular location">
    <subcellularLocation>
        <location evidence="1">Cell membrane</location>
        <topology evidence="1">Multi-pass membrane protein</topology>
    </subcellularLocation>
</comment>
<dbReference type="GO" id="GO:0005886">
    <property type="term" value="C:plasma membrane"/>
    <property type="evidence" value="ECO:0007669"/>
    <property type="project" value="UniProtKB-SubCell"/>
</dbReference>
<dbReference type="GO" id="GO:0015271">
    <property type="term" value="F:outward rectifier potassium channel activity"/>
    <property type="evidence" value="ECO:0007669"/>
    <property type="project" value="TreeGrafter"/>
</dbReference>
<keyword evidence="2 14" id="KW-0813">Transport</keyword>
<evidence type="ECO:0000256" key="2">
    <source>
        <dbReference type="ARBA" id="ARBA00022448"/>
    </source>
</evidence>
<evidence type="ECO:0000256" key="8">
    <source>
        <dbReference type="ARBA" id="ARBA00023136"/>
    </source>
</evidence>
<evidence type="ECO:0000313" key="18">
    <source>
        <dbReference type="Proteomes" id="UP000694558"/>
    </source>
</evidence>
<feature type="domain" description="Potassium channel" evidence="16">
    <location>
        <begin position="67"/>
        <end position="137"/>
    </location>
</feature>
<dbReference type="SUPFAM" id="SSF81324">
    <property type="entry name" value="Voltage-gated potassium channels"/>
    <property type="match status" value="1"/>
</dbReference>
<evidence type="ECO:0000256" key="10">
    <source>
        <dbReference type="ARBA" id="ARBA00023303"/>
    </source>
</evidence>
<dbReference type="PRINTS" id="PR01333">
    <property type="entry name" value="2POREKCHANEL"/>
</dbReference>
<evidence type="ECO:0000256" key="11">
    <source>
        <dbReference type="ARBA" id="ARBA00034430"/>
    </source>
</evidence>
<evidence type="ECO:0000256" key="3">
    <source>
        <dbReference type="ARBA" id="ARBA00022475"/>
    </source>
</evidence>
<reference evidence="17" key="2">
    <citation type="submission" date="2025-08" db="UniProtKB">
        <authorList>
            <consortium name="Ensembl"/>
        </authorList>
    </citation>
    <scope>IDENTIFICATION</scope>
</reference>
<proteinExistence type="inferred from homology"/>
<evidence type="ECO:0000256" key="6">
    <source>
        <dbReference type="ARBA" id="ARBA00022989"/>
    </source>
</evidence>
<dbReference type="GO" id="GO:0022841">
    <property type="term" value="F:potassium ion leak channel activity"/>
    <property type="evidence" value="ECO:0007669"/>
    <property type="project" value="TreeGrafter"/>
</dbReference>
<keyword evidence="3" id="KW-1003">Cell membrane</keyword>
<dbReference type="GeneTree" id="ENSGT00940000160310"/>
<comment type="catalytic activity">
    <reaction evidence="11">
        <text>K(+)(in) = K(+)(out)</text>
        <dbReference type="Rhea" id="RHEA:29463"/>
        <dbReference type="ChEBI" id="CHEBI:29103"/>
    </reaction>
</comment>
<dbReference type="InterPro" id="IPR013099">
    <property type="entry name" value="K_chnl_dom"/>
</dbReference>
<evidence type="ECO:0000256" key="7">
    <source>
        <dbReference type="ARBA" id="ARBA00023065"/>
    </source>
</evidence>
<evidence type="ECO:0000256" key="4">
    <source>
        <dbReference type="ARBA" id="ARBA00022692"/>
    </source>
</evidence>
<name>A0A8D3BC72_SCOMX</name>
<evidence type="ECO:0000259" key="16">
    <source>
        <dbReference type="Pfam" id="PF07885"/>
    </source>
</evidence>
<reference evidence="17" key="1">
    <citation type="submission" date="2023-05" db="EMBL/GenBank/DDBJ databases">
        <title>High-quality long-read genome of Scophthalmus maximus.</title>
        <authorList>
            <person name="Lien S."/>
            <person name="Martinez P."/>
        </authorList>
    </citation>
    <scope>NUCLEOTIDE SEQUENCE [LARGE SCALE GENOMIC DNA]</scope>
</reference>
<dbReference type="Proteomes" id="UP000694558">
    <property type="component" value="Chromosome 4"/>
</dbReference>
<dbReference type="PRINTS" id="PR01499">
    <property type="entry name" value="TREKCHANNEL"/>
</dbReference>
<organism evidence="17 18">
    <name type="scientific">Scophthalmus maximus</name>
    <name type="common">Turbot</name>
    <name type="synonym">Psetta maxima</name>
    <dbReference type="NCBI Taxonomy" id="52904"/>
    <lineage>
        <taxon>Eukaryota</taxon>
        <taxon>Metazoa</taxon>
        <taxon>Chordata</taxon>
        <taxon>Craniata</taxon>
        <taxon>Vertebrata</taxon>
        <taxon>Euteleostomi</taxon>
        <taxon>Actinopterygii</taxon>
        <taxon>Neopterygii</taxon>
        <taxon>Teleostei</taxon>
        <taxon>Neoteleostei</taxon>
        <taxon>Acanthomorphata</taxon>
        <taxon>Carangaria</taxon>
        <taxon>Pleuronectiformes</taxon>
        <taxon>Pleuronectoidei</taxon>
        <taxon>Scophthalmidae</taxon>
        <taxon>Scophthalmus</taxon>
    </lineage>
</organism>
<keyword evidence="9" id="KW-1015">Disulfide bond</keyword>
<comment type="catalytic activity">
    <reaction evidence="13">
        <text>Cs(+)(in) = Cs(+)(out)</text>
        <dbReference type="Rhea" id="RHEA:78555"/>
        <dbReference type="ChEBI" id="CHEBI:49547"/>
    </reaction>
</comment>
<feature type="transmembrane region" description="Helical" evidence="15">
    <location>
        <begin position="115"/>
        <end position="135"/>
    </location>
</feature>
<comment type="catalytic activity">
    <reaction evidence="12">
        <text>Rb(+)(in) = Rb(+)(out)</text>
        <dbReference type="Rhea" id="RHEA:78547"/>
        <dbReference type="ChEBI" id="CHEBI:49847"/>
    </reaction>
</comment>
<evidence type="ECO:0000256" key="5">
    <source>
        <dbReference type="ARBA" id="ARBA00022958"/>
    </source>
</evidence>
<keyword evidence="6 15" id="KW-1133">Transmembrane helix</keyword>
<comment type="similarity">
    <text evidence="14">Belongs to the two pore domain potassium channel (TC 1.A.1.8) family.</text>
</comment>
<dbReference type="GO" id="GO:0030322">
    <property type="term" value="P:stabilization of membrane potential"/>
    <property type="evidence" value="ECO:0007669"/>
    <property type="project" value="TreeGrafter"/>
</dbReference>
<sequence length="158" mass="16951">MRCTTVLAILTGVLLYLVLGAVVFRALEAPREEGVHVMLQHALQDFLVNFTCVDKDNLQSLVEDVVEAVGAGVDTSSNSTFVSQWDLASAFFFSGTIITTIGFGNISPKTEGGQLFCIFYALVGIPLFGILLAGVGDHLGTALRKTVAKIETLFLVRP</sequence>
<dbReference type="PANTHER" id="PTHR11003:SF30">
    <property type="entry name" value="POTASSIUM CHANNEL SUBFAMILY K MEMBER 4"/>
    <property type="match status" value="1"/>
</dbReference>
<keyword evidence="5" id="KW-0630">Potassium</keyword>
<keyword evidence="8 15" id="KW-0472">Membrane</keyword>
<dbReference type="PANTHER" id="PTHR11003">
    <property type="entry name" value="POTASSIUM CHANNEL, SUBFAMILY K"/>
    <property type="match status" value="1"/>
</dbReference>
<dbReference type="Ensembl" id="ENSSMAT00000032277.2">
    <property type="protein sequence ID" value="ENSSMAP00000031887.2"/>
    <property type="gene ID" value="ENSSMAG00000019517.2"/>
</dbReference>
<dbReference type="InterPro" id="IPR003976">
    <property type="entry name" value="2pore_dom_K_chnl_TREK"/>
</dbReference>
<dbReference type="AlphaFoldDB" id="A0A8D3BC72"/>
<evidence type="ECO:0000256" key="14">
    <source>
        <dbReference type="RuleBase" id="RU003857"/>
    </source>
</evidence>
<feature type="transmembrane region" description="Helical" evidence="15">
    <location>
        <begin position="85"/>
        <end position="103"/>
    </location>
</feature>
<keyword evidence="10 14" id="KW-0407">Ion channel</keyword>
<evidence type="ECO:0000256" key="9">
    <source>
        <dbReference type="ARBA" id="ARBA00023157"/>
    </source>
</evidence>
<dbReference type="Pfam" id="PF07885">
    <property type="entry name" value="Ion_trans_2"/>
    <property type="match status" value="1"/>
</dbReference>
<evidence type="ECO:0000256" key="15">
    <source>
        <dbReference type="SAM" id="Phobius"/>
    </source>
</evidence>
<accession>A0A8D3BC72</accession>
<protein>
    <recommendedName>
        <fullName evidence="16">Potassium channel domain-containing protein</fullName>
    </recommendedName>
</protein>